<proteinExistence type="predicted"/>
<dbReference type="InterPro" id="IPR041115">
    <property type="entry name" value="SLATT_5"/>
</dbReference>
<keyword evidence="1" id="KW-1133">Transmembrane helix</keyword>
<dbReference type="Proteomes" id="UP000013057">
    <property type="component" value="Unassembled WGS sequence"/>
</dbReference>
<name>R4FFX5_9BACL</name>
<feature type="transmembrane region" description="Helical" evidence="1">
    <location>
        <begin position="193"/>
        <end position="212"/>
    </location>
</feature>
<dbReference type="NCBIfam" id="NF033631">
    <property type="entry name" value="SLATT_5"/>
    <property type="match status" value="1"/>
</dbReference>
<dbReference type="Pfam" id="PF18160">
    <property type="entry name" value="SLATT_5"/>
    <property type="match status" value="1"/>
</dbReference>
<evidence type="ECO:0000259" key="2">
    <source>
        <dbReference type="Pfam" id="PF18160"/>
    </source>
</evidence>
<gene>
    <name evidence="3" type="ORF">KN10_2802</name>
</gene>
<organism evidence="3 4">
    <name type="scientific">Anoxybacillus flavithermus NBRC 109594</name>
    <dbReference type="NCBI Taxonomy" id="1315967"/>
    <lineage>
        <taxon>Bacteria</taxon>
        <taxon>Bacillati</taxon>
        <taxon>Bacillota</taxon>
        <taxon>Bacilli</taxon>
        <taxon>Bacillales</taxon>
        <taxon>Anoxybacillaceae</taxon>
        <taxon>Anoxybacillus</taxon>
    </lineage>
</organism>
<feature type="transmembrane region" description="Helical" evidence="1">
    <location>
        <begin position="84"/>
        <end position="106"/>
    </location>
</feature>
<feature type="transmembrane region" description="Helical" evidence="1">
    <location>
        <begin position="58"/>
        <end position="78"/>
    </location>
</feature>
<keyword evidence="1" id="KW-0472">Membrane</keyword>
<protein>
    <recommendedName>
        <fullName evidence="2">SMODS and SLOG-associating 2TM effector domain-containing protein</fullName>
    </recommendedName>
</protein>
<feature type="domain" description="SMODS and SLOG-associating 2TM effector" evidence="2">
    <location>
        <begin position="30"/>
        <end position="208"/>
    </location>
</feature>
<evidence type="ECO:0000256" key="1">
    <source>
        <dbReference type="SAM" id="Phobius"/>
    </source>
</evidence>
<keyword evidence="1" id="KW-0812">Transmembrane</keyword>
<evidence type="ECO:0000313" key="3">
    <source>
        <dbReference type="EMBL" id="GAC92366.1"/>
    </source>
</evidence>
<sequence>MEGDGEMHKDIKETDREITEDLENSPLYKEFRDLKRRIKGTRHSRIEASKRLRRKNSYYEKITNFYSLIVLILSVWFLNQSGEMGLLAAKILLVLSLSLTYFTMFINAKNYKERAGNFETNYQQLDVLTNKLDRFEASQEVLTENKLKEFQREYEKLIIGKENHLNIDFYMSTPEKQKEFKEEIIKYKMVESLFNALIAIYPILLLLLIYLFSKIIKMINF</sequence>
<accession>R4FFX5</accession>
<comment type="caution">
    <text evidence="3">The sequence shown here is derived from an EMBL/GenBank/DDBJ whole genome shotgun (WGS) entry which is preliminary data.</text>
</comment>
<dbReference type="EMBL" id="BARH01000035">
    <property type="protein sequence ID" value="GAC92366.1"/>
    <property type="molecule type" value="Genomic_DNA"/>
</dbReference>
<dbReference type="AlphaFoldDB" id="R4FFX5"/>
<evidence type="ECO:0000313" key="4">
    <source>
        <dbReference type="Proteomes" id="UP000013057"/>
    </source>
</evidence>
<reference evidence="4" key="1">
    <citation type="journal article" date="2013" name="Genome">
        <title>Draft Genome Sequence of a Thermophilic Member of the Bacillaceae, Anoxybacillus flavithermus Strain Kn10, Isolated from the Kan-nawa Hot Spring in Japan.</title>
        <authorList>
            <person name="Matsutani M."/>
            <person name="Shirakihara Y."/>
            <person name="Imada K."/>
            <person name="Yakushi T."/>
            <person name="Matsushita K."/>
        </authorList>
    </citation>
    <scope>NUCLEOTIDE SEQUENCE [LARGE SCALE GENOMIC DNA]</scope>
    <source>
        <strain evidence="4">NBRC 109594</strain>
    </source>
</reference>